<dbReference type="PANTHER" id="PTHR43177:SF9">
    <property type="entry name" value="PROTEIN NRFC"/>
    <property type="match status" value="1"/>
</dbReference>
<evidence type="ECO:0000256" key="5">
    <source>
        <dbReference type="ARBA" id="ARBA00022692"/>
    </source>
</evidence>
<dbReference type="GO" id="GO:0046872">
    <property type="term" value="F:metal ion binding"/>
    <property type="evidence" value="ECO:0007669"/>
    <property type="project" value="UniProtKB-KW"/>
</dbReference>
<organism evidence="13 14">
    <name type="scientific">Dictyobacter aurantiacus</name>
    <dbReference type="NCBI Taxonomy" id="1936993"/>
    <lineage>
        <taxon>Bacteria</taxon>
        <taxon>Bacillati</taxon>
        <taxon>Chloroflexota</taxon>
        <taxon>Ktedonobacteria</taxon>
        <taxon>Ktedonobacterales</taxon>
        <taxon>Dictyobacteraceae</taxon>
        <taxon>Dictyobacter</taxon>
    </lineage>
</organism>
<feature type="transmembrane region" description="Helical" evidence="11">
    <location>
        <begin position="523"/>
        <end position="540"/>
    </location>
</feature>
<gene>
    <name evidence="13" type="ORF">KDAU_73400</name>
</gene>
<dbReference type="Pfam" id="PF12800">
    <property type="entry name" value="Fer4_4"/>
    <property type="match status" value="1"/>
</dbReference>
<evidence type="ECO:0000313" key="13">
    <source>
        <dbReference type="EMBL" id="GCE10011.1"/>
    </source>
</evidence>
<evidence type="ECO:0000256" key="3">
    <source>
        <dbReference type="ARBA" id="ARBA00022475"/>
    </source>
</evidence>
<accession>A0A401ZT22</accession>
<evidence type="ECO:0000256" key="9">
    <source>
        <dbReference type="ARBA" id="ARBA00023014"/>
    </source>
</evidence>
<dbReference type="SUPFAM" id="SSF54862">
    <property type="entry name" value="4Fe-4S ferredoxins"/>
    <property type="match status" value="1"/>
</dbReference>
<feature type="domain" description="4Fe-4S ferredoxin-type" evidence="12">
    <location>
        <begin position="4"/>
        <end position="34"/>
    </location>
</feature>
<feature type="transmembrane region" description="Helical" evidence="11">
    <location>
        <begin position="452"/>
        <end position="474"/>
    </location>
</feature>
<dbReference type="GO" id="GO:0005886">
    <property type="term" value="C:plasma membrane"/>
    <property type="evidence" value="ECO:0007669"/>
    <property type="project" value="UniProtKB-SubCell"/>
</dbReference>
<dbReference type="EMBL" id="BIFQ01000002">
    <property type="protein sequence ID" value="GCE10011.1"/>
    <property type="molecule type" value="Genomic_DNA"/>
</dbReference>
<dbReference type="CDD" id="cd10551">
    <property type="entry name" value="PsrB"/>
    <property type="match status" value="1"/>
</dbReference>
<keyword evidence="4" id="KW-0004">4Fe-4S</keyword>
<dbReference type="Pfam" id="PF13247">
    <property type="entry name" value="Fer4_11"/>
    <property type="match status" value="1"/>
</dbReference>
<evidence type="ECO:0000256" key="7">
    <source>
        <dbReference type="ARBA" id="ARBA00022989"/>
    </source>
</evidence>
<dbReference type="InterPro" id="IPR017900">
    <property type="entry name" value="4Fe4S_Fe_S_CS"/>
</dbReference>
<dbReference type="Gene3D" id="1.20.1630.10">
    <property type="entry name" value="Formate dehydrogenase/DMSO reductase domain"/>
    <property type="match status" value="1"/>
</dbReference>
<evidence type="ECO:0000256" key="10">
    <source>
        <dbReference type="ARBA" id="ARBA00023136"/>
    </source>
</evidence>
<feature type="transmembrane region" description="Helical" evidence="11">
    <location>
        <begin position="418"/>
        <end position="440"/>
    </location>
</feature>
<feature type="domain" description="4Fe-4S ferredoxin-type" evidence="12">
    <location>
        <begin position="81"/>
        <end position="110"/>
    </location>
</feature>
<evidence type="ECO:0000256" key="6">
    <source>
        <dbReference type="ARBA" id="ARBA00022723"/>
    </source>
</evidence>
<name>A0A401ZT22_9CHLR</name>
<dbReference type="AlphaFoldDB" id="A0A401ZT22"/>
<dbReference type="RefSeq" id="WP_126602959.1">
    <property type="nucleotide sequence ID" value="NZ_BIFQ01000002.1"/>
</dbReference>
<feature type="transmembrane region" description="Helical" evidence="11">
    <location>
        <begin position="312"/>
        <end position="332"/>
    </location>
</feature>
<dbReference type="InterPro" id="IPR005614">
    <property type="entry name" value="NrfD-like"/>
</dbReference>
<feature type="transmembrane region" description="Helical" evidence="11">
    <location>
        <begin position="385"/>
        <end position="406"/>
    </location>
</feature>
<evidence type="ECO:0000256" key="4">
    <source>
        <dbReference type="ARBA" id="ARBA00022485"/>
    </source>
</evidence>
<evidence type="ECO:0000256" key="2">
    <source>
        <dbReference type="ARBA" id="ARBA00008929"/>
    </source>
</evidence>
<evidence type="ECO:0000256" key="11">
    <source>
        <dbReference type="SAM" id="Phobius"/>
    </source>
</evidence>
<protein>
    <submittedName>
        <fullName evidence="13">4Fe-4S ferredoxin</fullName>
    </submittedName>
</protein>
<proteinExistence type="inferred from homology"/>
<keyword evidence="8" id="KW-0408">Iron</keyword>
<dbReference type="InterPro" id="IPR017896">
    <property type="entry name" value="4Fe4S_Fe-S-bd"/>
</dbReference>
<dbReference type="Proteomes" id="UP000287224">
    <property type="component" value="Unassembled WGS sequence"/>
</dbReference>
<dbReference type="OrthoDB" id="9779457at2"/>
<feature type="transmembrane region" description="Helical" evidence="11">
    <location>
        <begin position="353"/>
        <end position="379"/>
    </location>
</feature>
<evidence type="ECO:0000259" key="12">
    <source>
        <dbReference type="PROSITE" id="PS51379"/>
    </source>
</evidence>
<keyword evidence="5 11" id="KW-0812">Transmembrane</keyword>
<sequence>MTKYAFVIDQRKCIGCHACTVACKAEHDVPIGVNRTWVKYIERGTFPDTRRHFLVNRCNHCDNAPCVAICPTKALYKRDDGIVDFDARRCIGCKSCMQACPYDALYIDPSSHTAAKCNYCAHRTELGLEPACVVVCPERAIIAGDMQDTQTEIAQLIAREPVRVRKPEQGTGPNVYYLGADEAAINPEESLQELPHMTMWSTLLQSQREAGHAFDSARSLRPEKQRTAFASPQQGSTLDLPAISVSDQAGAFHVARSHIVYDPPKERSPWGWMVSAYLGTKSIGAGAMLVAAAILILHGFQGTMSTGWHTLLGISAPIIGGLGIALTLLLLVADLKRPARALFLLTKGNPTSWLVWGGYILGVFGLVEVLWFGAALFHLATLLQILLLPTLLLAVAAAGYTAFLFGQAEGRDFWQSPLLLPILLVQAVLAGAASLGIVSWLPGADGTLTRLFTPLLLSAIVVHICLVLIEVFGSHSSRHIAAAAHTMMTARLRPFFLYLFLGAGSLLPVVLLVLALLLPGAQLLLLGLAGLLALSGLFAYEHCFVVAGQAVPLS</sequence>
<keyword evidence="3" id="KW-1003">Cell membrane</keyword>
<comment type="caution">
    <text evidence="13">The sequence shown here is derived from an EMBL/GenBank/DDBJ whole genome shotgun (WGS) entry which is preliminary data.</text>
</comment>
<dbReference type="PROSITE" id="PS51379">
    <property type="entry name" value="4FE4S_FER_2"/>
    <property type="match status" value="3"/>
</dbReference>
<evidence type="ECO:0000256" key="8">
    <source>
        <dbReference type="ARBA" id="ARBA00023004"/>
    </source>
</evidence>
<keyword evidence="14" id="KW-1185">Reference proteome</keyword>
<dbReference type="Gene3D" id="3.30.70.20">
    <property type="match status" value="2"/>
</dbReference>
<dbReference type="Pfam" id="PF03916">
    <property type="entry name" value="NrfD"/>
    <property type="match status" value="1"/>
</dbReference>
<dbReference type="GO" id="GO:0051539">
    <property type="term" value="F:4 iron, 4 sulfur cluster binding"/>
    <property type="evidence" value="ECO:0007669"/>
    <property type="project" value="UniProtKB-KW"/>
</dbReference>
<keyword evidence="6" id="KW-0479">Metal-binding</keyword>
<evidence type="ECO:0000256" key="1">
    <source>
        <dbReference type="ARBA" id="ARBA00004651"/>
    </source>
</evidence>
<feature type="domain" description="4Fe-4S ferredoxin-type" evidence="12">
    <location>
        <begin position="49"/>
        <end position="80"/>
    </location>
</feature>
<evidence type="ECO:0000313" key="14">
    <source>
        <dbReference type="Proteomes" id="UP000287224"/>
    </source>
</evidence>
<comment type="subcellular location">
    <subcellularLocation>
        <location evidence="1">Cell membrane</location>
        <topology evidence="1">Multi-pass membrane protein</topology>
    </subcellularLocation>
</comment>
<dbReference type="InterPro" id="IPR050954">
    <property type="entry name" value="ET_IronSulfur_Cluster-Binding"/>
</dbReference>
<dbReference type="PANTHER" id="PTHR43177">
    <property type="entry name" value="PROTEIN NRFC"/>
    <property type="match status" value="1"/>
</dbReference>
<keyword evidence="7 11" id="KW-1133">Transmembrane helix</keyword>
<feature type="transmembrane region" description="Helical" evidence="11">
    <location>
        <begin position="495"/>
        <end position="517"/>
    </location>
</feature>
<keyword evidence="9" id="KW-0411">Iron-sulfur</keyword>
<comment type="similarity">
    <text evidence="2">Belongs to the NrfD family.</text>
</comment>
<feature type="transmembrane region" description="Helical" evidence="11">
    <location>
        <begin position="283"/>
        <end position="300"/>
    </location>
</feature>
<reference evidence="14" key="1">
    <citation type="submission" date="2018-12" db="EMBL/GenBank/DDBJ databases">
        <title>Tengunoibacter tsumagoiensis gen. nov., sp. nov., Dictyobacter kobayashii sp. nov., D. alpinus sp. nov., and D. joshuensis sp. nov. and description of Dictyobacteraceae fam. nov. within the order Ktedonobacterales isolated from Tengu-no-mugimeshi.</title>
        <authorList>
            <person name="Wang C.M."/>
            <person name="Zheng Y."/>
            <person name="Sakai Y."/>
            <person name="Toyoda A."/>
            <person name="Minakuchi Y."/>
            <person name="Abe K."/>
            <person name="Yokota A."/>
            <person name="Yabe S."/>
        </authorList>
    </citation>
    <scope>NUCLEOTIDE SEQUENCE [LARGE SCALE GENOMIC DNA]</scope>
    <source>
        <strain evidence="14">S-27</strain>
    </source>
</reference>
<keyword evidence="10 11" id="KW-0472">Membrane</keyword>
<dbReference type="PROSITE" id="PS00198">
    <property type="entry name" value="4FE4S_FER_1"/>
    <property type="match status" value="1"/>
</dbReference>